<dbReference type="InterPro" id="IPR013149">
    <property type="entry name" value="ADH-like_C"/>
</dbReference>
<evidence type="ECO:0000256" key="4">
    <source>
        <dbReference type="ARBA" id="ARBA00023002"/>
    </source>
</evidence>
<reference evidence="9" key="1">
    <citation type="submission" date="2016-04" db="EMBL/GenBank/DDBJ databases">
        <title>Comparative genomics of biotechnologically important yeasts.</title>
        <authorList>
            <consortium name="DOE Joint Genome Institute"/>
            <person name="Riley R."/>
            <person name="Haridas S."/>
            <person name="Wolfe K.H."/>
            <person name="Lopes M.R."/>
            <person name="Hittinger C.T."/>
            <person name="Goker M."/>
            <person name="Salamov A."/>
            <person name="Wisecaver J."/>
            <person name="Long T.M."/>
            <person name="Aerts A.L."/>
            <person name="Barry K."/>
            <person name="Choi C."/>
            <person name="Clum A."/>
            <person name="Coughlan A.Y."/>
            <person name="Deshpande S."/>
            <person name="Douglass A.P."/>
            <person name="Hanson S.J."/>
            <person name="Klenk H.-P."/>
            <person name="Labutti K."/>
            <person name="Lapidus A."/>
            <person name="Lindquist E."/>
            <person name="Lipzen A."/>
            <person name="Meier-Kolthoff J.P."/>
            <person name="Ohm R.A."/>
            <person name="Otillar R.P."/>
            <person name="Pangilinan J."/>
            <person name="Peng Y."/>
            <person name="Rokas A."/>
            <person name="Rosa C.A."/>
            <person name="Scheuner C."/>
            <person name="Sibirny A.A."/>
            <person name="Slot J.C."/>
            <person name="Stielow J.B."/>
            <person name="Sun H."/>
            <person name="Kurtzman C.P."/>
            <person name="Blackwell M."/>
            <person name="Grigoriev I.V."/>
            <person name="Jeffries T.W."/>
        </authorList>
    </citation>
    <scope>NUCLEOTIDE SEQUENCE [LARGE SCALE GENOMIC DNA]</scope>
    <source>
        <strain evidence="9">NRRL YB-2248</strain>
    </source>
</reference>
<feature type="domain" description="Alcohol dehydrogenase-like C-terminal" evidence="6">
    <location>
        <begin position="195"/>
        <end position="319"/>
    </location>
</feature>
<evidence type="ECO:0000256" key="3">
    <source>
        <dbReference type="ARBA" id="ARBA00022833"/>
    </source>
</evidence>
<dbReference type="OrthoDB" id="1879366at2759"/>
<dbReference type="CDD" id="cd05283">
    <property type="entry name" value="CAD1"/>
    <property type="match status" value="1"/>
</dbReference>
<dbReference type="STRING" id="983967.A0A1E4SU26"/>
<keyword evidence="3 5" id="KW-0862">Zinc</keyword>
<accession>A0A1E4SU26</accession>
<dbReference type="GO" id="GO:0008270">
    <property type="term" value="F:zinc ion binding"/>
    <property type="evidence" value="ECO:0007669"/>
    <property type="project" value="InterPro"/>
</dbReference>
<comment type="similarity">
    <text evidence="5">Belongs to the zinc-containing alcohol dehydrogenase family.</text>
</comment>
<dbReference type="PROSITE" id="PS00059">
    <property type="entry name" value="ADH_ZINC"/>
    <property type="match status" value="1"/>
</dbReference>
<evidence type="ECO:0008006" key="10">
    <source>
        <dbReference type="Google" id="ProtNLM"/>
    </source>
</evidence>
<evidence type="ECO:0000256" key="2">
    <source>
        <dbReference type="ARBA" id="ARBA00022723"/>
    </source>
</evidence>
<gene>
    <name evidence="8" type="ORF">CANARDRAFT_30356</name>
</gene>
<organism evidence="8 9">
    <name type="scientific">[Candida] arabinofermentans NRRL YB-2248</name>
    <dbReference type="NCBI Taxonomy" id="983967"/>
    <lineage>
        <taxon>Eukaryota</taxon>
        <taxon>Fungi</taxon>
        <taxon>Dikarya</taxon>
        <taxon>Ascomycota</taxon>
        <taxon>Saccharomycotina</taxon>
        <taxon>Pichiomycetes</taxon>
        <taxon>Pichiales</taxon>
        <taxon>Pichiaceae</taxon>
        <taxon>Ogataea</taxon>
        <taxon>Ogataea/Candida clade</taxon>
    </lineage>
</organism>
<proteinExistence type="inferred from homology"/>
<evidence type="ECO:0000259" key="6">
    <source>
        <dbReference type="Pfam" id="PF00107"/>
    </source>
</evidence>
<protein>
    <recommendedName>
        <fullName evidence="10">Enoyl reductase (ER) domain-containing protein</fullName>
    </recommendedName>
</protein>
<dbReference type="InterPro" id="IPR036291">
    <property type="entry name" value="NAD(P)-bd_dom_sf"/>
</dbReference>
<dbReference type="InterPro" id="IPR002328">
    <property type="entry name" value="ADH_Zn_CS"/>
</dbReference>
<dbReference type="InterPro" id="IPR047109">
    <property type="entry name" value="CAD-like"/>
</dbReference>
<evidence type="ECO:0000259" key="7">
    <source>
        <dbReference type="Pfam" id="PF08240"/>
    </source>
</evidence>
<keyword evidence="4" id="KW-0560">Oxidoreductase</keyword>
<sequence length="363" mass="39958">MSTTKFQGFAVTSSDPAKWSTVEKIEFEPTSLKEKFVEVKIKCCGVCGSDCHTLHGSEMWGGAPLLPAIVGHEIVGEIVDVGKSVTDLKIGDLVGVGAQIGCCFECEMCLNDNETYCPHLIDTYNATYPDGSRTFGGYSSHIRAHEFFVFKIPENLDYEKMAPMLCAGITTYSPLVRNGAGGPEKLRIGIVGLGGLGFYATMFAKALDNEVWVFSRTDKKKEDALKIGADHFVATEKPGWNEDLKYKFDLIICCANSSKNFDIGSYLSTLKVHKKFISVGLPEEPFTLASMNLVPNGSLFGASHLGSRKEMLEMLQLASEKQLEGWVEKVPISKEGVQFVLEGADAGRPRYRYVLTDYDKEFS</sequence>
<name>A0A1E4SU26_9ASCO</name>
<comment type="cofactor">
    <cofactor evidence="1 5">
        <name>Zn(2+)</name>
        <dbReference type="ChEBI" id="CHEBI:29105"/>
    </cofactor>
</comment>
<dbReference type="InterPro" id="IPR011032">
    <property type="entry name" value="GroES-like_sf"/>
</dbReference>
<evidence type="ECO:0000313" key="9">
    <source>
        <dbReference type="Proteomes" id="UP000094801"/>
    </source>
</evidence>
<dbReference type="GO" id="GO:0016616">
    <property type="term" value="F:oxidoreductase activity, acting on the CH-OH group of donors, NAD or NADP as acceptor"/>
    <property type="evidence" value="ECO:0007669"/>
    <property type="project" value="InterPro"/>
</dbReference>
<dbReference type="InterPro" id="IPR013154">
    <property type="entry name" value="ADH-like_N"/>
</dbReference>
<dbReference type="FunFam" id="3.40.50.720:FF:000022">
    <property type="entry name" value="Cinnamyl alcohol dehydrogenase"/>
    <property type="match status" value="1"/>
</dbReference>
<dbReference type="EMBL" id="KV453869">
    <property type="protein sequence ID" value="ODV83010.1"/>
    <property type="molecule type" value="Genomic_DNA"/>
</dbReference>
<dbReference type="SUPFAM" id="SSF51735">
    <property type="entry name" value="NAD(P)-binding Rossmann-fold domains"/>
    <property type="match status" value="1"/>
</dbReference>
<keyword evidence="9" id="KW-1185">Reference proteome</keyword>
<feature type="domain" description="Alcohol dehydrogenase-like N-terminal" evidence="7">
    <location>
        <begin position="36"/>
        <end position="154"/>
    </location>
</feature>
<dbReference type="Gene3D" id="3.40.50.720">
    <property type="entry name" value="NAD(P)-binding Rossmann-like Domain"/>
    <property type="match status" value="1"/>
</dbReference>
<dbReference type="Gene3D" id="3.90.180.10">
    <property type="entry name" value="Medium-chain alcohol dehydrogenases, catalytic domain"/>
    <property type="match status" value="1"/>
</dbReference>
<evidence type="ECO:0000313" key="8">
    <source>
        <dbReference type="EMBL" id="ODV83010.1"/>
    </source>
</evidence>
<dbReference type="Proteomes" id="UP000094801">
    <property type="component" value="Unassembled WGS sequence"/>
</dbReference>
<dbReference type="Pfam" id="PF08240">
    <property type="entry name" value="ADH_N"/>
    <property type="match status" value="1"/>
</dbReference>
<evidence type="ECO:0000256" key="1">
    <source>
        <dbReference type="ARBA" id="ARBA00001947"/>
    </source>
</evidence>
<dbReference type="PANTHER" id="PTHR42683">
    <property type="entry name" value="ALDEHYDE REDUCTASE"/>
    <property type="match status" value="1"/>
</dbReference>
<evidence type="ECO:0000256" key="5">
    <source>
        <dbReference type="RuleBase" id="RU361277"/>
    </source>
</evidence>
<dbReference type="SUPFAM" id="SSF50129">
    <property type="entry name" value="GroES-like"/>
    <property type="match status" value="1"/>
</dbReference>
<keyword evidence="2 5" id="KW-0479">Metal-binding</keyword>
<dbReference type="Pfam" id="PF00107">
    <property type="entry name" value="ADH_zinc_N"/>
    <property type="match status" value="1"/>
</dbReference>
<dbReference type="AlphaFoldDB" id="A0A1E4SU26"/>